<evidence type="ECO:0000313" key="5">
    <source>
        <dbReference type="EMBL" id="KAG8222896.1"/>
    </source>
</evidence>
<dbReference type="OrthoDB" id="5390at2759"/>
<dbReference type="Gene3D" id="6.10.250.1770">
    <property type="match status" value="1"/>
</dbReference>
<organism evidence="5 6">
    <name type="scientific">Ladona fulva</name>
    <name type="common">Scarce chaser dragonfly</name>
    <name type="synonym">Libellula fulva</name>
    <dbReference type="NCBI Taxonomy" id="123851"/>
    <lineage>
        <taxon>Eukaryota</taxon>
        <taxon>Metazoa</taxon>
        <taxon>Ecdysozoa</taxon>
        <taxon>Arthropoda</taxon>
        <taxon>Hexapoda</taxon>
        <taxon>Insecta</taxon>
        <taxon>Pterygota</taxon>
        <taxon>Palaeoptera</taxon>
        <taxon>Odonata</taxon>
        <taxon>Epiprocta</taxon>
        <taxon>Anisoptera</taxon>
        <taxon>Libelluloidea</taxon>
        <taxon>Libellulidae</taxon>
        <taxon>Ladona</taxon>
    </lineage>
</organism>
<dbReference type="EMBL" id="KZ308146">
    <property type="protein sequence ID" value="KAG8222896.1"/>
    <property type="molecule type" value="Genomic_DNA"/>
</dbReference>
<dbReference type="InterPro" id="IPR035979">
    <property type="entry name" value="RBD_domain_sf"/>
</dbReference>
<name>A0A8K0JV02_LADFU</name>
<evidence type="ECO:0008006" key="7">
    <source>
        <dbReference type="Google" id="ProtNLM"/>
    </source>
</evidence>
<proteinExistence type="inferred from homology"/>
<dbReference type="Pfam" id="PF12923">
    <property type="entry name" value="RRP7"/>
    <property type="match status" value="1"/>
</dbReference>
<dbReference type="SUPFAM" id="SSF54928">
    <property type="entry name" value="RNA-binding domain, RBD"/>
    <property type="match status" value="1"/>
</dbReference>
<dbReference type="GO" id="GO:0003676">
    <property type="term" value="F:nucleic acid binding"/>
    <property type="evidence" value="ECO:0007669"/>
    <property type="project" value="InterPro"/>
</dbReference>
<sequence>MVPEMEKLGFKVIPIKFAAESTAQHSLFVKEHAVRVNTDVKPPHRTLFVLNIPSYSTEASIKRVFSEKCDCPVEAVYFHKKPTSSEPPEEDSKFFTSAAIQGFKVGYVVFKSSVGLKAALSLSSIDPLILSSESKPVSTGYEKWAKEYNQRIPDSKELQAEIDKYMTEYDAEQEKIKMKEKEGEADEEGWITVTRRGRKPGFSRKESVHKKVMGRERQKRSRKELLNFYTFQIRESKMKHVAELRQKFEEDKKRIEMLKQARRFKPY</sequence>
<comment type="caution">
    <text evidence="5">The sequence shown here is derived from an EMBL/GenBank/DDBJ whole genome shotgun (WGS) entry which is preliminary data.</text>
</comment>
<dbReference type="InterPro" id="IPR012677">
    <property type="entry name" value="Nucleotide-bd_a/b_plait_sf"/>
</dbReference>
<keyword evidence="2" id="KW-0175">Coiled coil</keyword>
<feature type="coiled-coil region" evidence="2">
    <location>
        <begin position="155"/>
        <end position="182"/>
    </location>
</feature>
<feature type="domain" description="Rrp7 RRM-like N-terminal" evidence="4">
    <location>
        <begin position="9"/>
        <end position="76"/>
    </location>
</feature>
<comment type="similarity">
    <text evidence="1">Belongs to the RRP7 family.</text>
</comment>
<dbReference type="CDD" id="cd12951">
    <property type="entry name" value="RRP7_Rrp7A"/>
    <property type="match status" value="1"/>
</dbReference>
<reference evidence="5" key="1">
    <citation type="submission" date="2013-04" db="EMBL/GenBank/DDBJ databases">
        <authorList>
            <person name="Qu J."/>
            <person name="Murali S.C."/>
            <person name="Bandaranaike D."/>
            <person name="Bellair M."/>
            <person name="Blankenburg K."/>
            <person name="Chao H."/>
            <person name="Dinh H."/>
            <person name="Doddapaneni H."/>
            <person name="Downs B."/>
            <person name="Dugan-Rocha S."/>
            <person name="Elkadiri S."/>
            <person name="Gnanaolivu R.D."/>
            <person name="Hernandez B."/>
            <person name="Javaid M."/>
            <person name="Jayaseelan J.C."/>
            <person name="Lee S."/>
            <person name="Li M."/>
            <person name="Ming W."/>
            <person name="Munidasa M."/>
            <person name="Muniz J."/>
            <person name="Nguyen L."/>
            <person name="Ongeri F."/>
            <person name="Osuji N."/>
            <person name="Pu L.-L."/>
            <person name="Puazo M."/>
            <person name="Qu C."/>
            <person name="Quiroz J."/>
            <person name="Raj R."/>
            <person name="Weissenberger G."/>
            <person name="Xin Y."/>
            <person name="Zou X."/>
            <person name="Han Y."/>
            <person name="Richards S."/>
            <person name="Worley K."/>
            <person name="Muzny D."/>
            <person name="Gibbs R."/>
        </authorList>
    </citation>
    <scope>NUCLEOTIDE SEQUENCE</scope>
    <source>
        <strain evidence="5">Sampled in the wild</strain>
    </source>
</reference>
<dbReference type="InterPro" id="IPR024326">
    <property type="entry name" value="RRP7_C"/>
</dbReference>
<protein>
    <recommendedName>
        <fullName evidence="7">Ribosomal RNA-processing protein 7 homolog A</fullName>
    </recommendedName>
</protein>
<dbReference type="InterPro" id="IPR040446">
    <property type="entry name" value="RRP7"/>
</dbReference>
<dbReference type="Pfam" id="PF17799">
    <property type="entry name" value="RRM_Rrp7"/>
    <property type="match status" value="1"/>
</dbReference>
<dbReference type="InterPro" id="IPR040447">
    <property type="entry name" value="RRM_Rrp7"/>
</dbReference>
<dbReference type="PANTHER" id="PTHR13191:SF0">
    <property type="entry name" value="RIBOSOMAL RNA-PROCESSING PROTEIN 7 HOMOLOG A-RELATED"/>
    <property type="match status" value="1"/>
</dbReference>
<evidence type="ECO:0000256" key="2">
    <source>
        <dbReference type="SAM" id="Coils"/>
    </source>
</evidence>
<dbReference type="PANTHER" id="PTHR13191">
    <property type="entry name" value="RIBOSOMAL RNA PROCESSING PROTEIN 7-RELATED"/>
    <property type="match status" value="1"/>
</dbReference>
<dbReference type="Proteomes" id="UP000792457">
    <property type="component" value="Unassembled WGS sequence"/>
</dbReference>
<dbReference type="GO" id="GO:0034456">
    <property type="term" value="C:UTP-C complex"/>
    <property type="evidence" value="ECO:0007669"/>
    <property type="project" value="TreeGrafter"/>
</dbReference>
<gene>
    <name evidence="5" type="ORF">J437_LFUL003541</name>
</gene>
<dbReference type="GO" id="GO:0000028">
    <property type="term" value="P:ribosomal small subunit assembly"/>
    <property type="evidence" value="ECO:0007669"/>
    <property type="project" value="TreeGrafter"/>
</dbReference>
<dbReference type="AlphaFoldDB" id="A0A8K0JV02"/>
<keyword evidence="6" id="KW-1185">Reference proteome</keyword>
<evidence type="ECO:0000313" key="6">
    <source>
        <dbReference type="Proteomes" id="UP000792457"/>
    </source>
</evidence>
<dbReference type="CDD" id="cd12294">
    <property type="entry name" value="RRM_Rrp7A"/>
    <property type="match status" value="1"/>
</dbReference>
<dbReference type="Gene3D" id="3.30.70.330">
    <property type="match status" value="1"/>
</dbReference>
<dbReference type="GO" id="GO:0032545">
    <property type="term" value="C:CURI complex"/>
    <property type="evidence" value="ECO:0007669"/>
    <property type="project" value="TreeGrafter"/>
</dbReference>
<dbReference type="InterPro" id="IPR034890">
    <property type="entry name" value="Rrp7A_RRM"/>
</dbReference>
<evidence type="ECO:0000256" key="1">
    <source>
        <dbReference type="ARBA" id="ARBA00006110"/>
    </source>
</evidence>
<accession>A0A8K0JV02</accession>
<reference evidence="5" key="2">
    <citation type="submission" date="2017-10" db="EMBL/GenBank/DDBJ databases">
        <title>Ladona fulva Genome sequencing and assembly.</title>
        <authorList>
            <person name="Murali S."/>
            <person name="Richards S."/>
            <person name="Bandaranaike D."/>
            <person name="Bellair M."/>
            <person name="Blankenburg K."/>
            <person name="Chao H."/>
            <person name="Dinh H."/>
            <person name="Doddapaneni H."/>
            <person name="Dugan-Rocha S."/>
            <person name="Elkadiri S."/>
            <person name="Gnanaolivu R."/>
            <person name="Hernandez B."/>
            <person name="Skinner E."/>
            <person name="Javaid M."/>
            <person name="Lee S."/>
            <person name="Li M."/>
            <person name="Ming W."/>
            <person name="Munidasa M."/>
            <person name="Muniz J."/>
            <person name="Nguyen L."/>
            <person name="Hughes D."/>
            <person name="Osuji N."/>
            <person name="Pu L.-L."/>
            <person name="Puazo M."/>
            <person name="Qu C."/>
            <person name="Quiroz J."/>
            <person name="Raj R."/>
            <person name="Weissenberger G."/>
            <person name="Xin Y."/>
            <person name="Zou X."/>
            <person name="Han Y."/>
            <person name="Worley K."/>
            <person name="Muzny D."/>
            <person name="Gibbs R."/>
        </authorList>
    </citation>
    <scope>NUCLEOTIDE SEQUENCE</scope>
    <source>
        <strain evidence="5">Sampled in the wild</strain>
    </source>
</reference>
<evidence type="ECO:0000259" key="3">
    <source>
        <dbReference type="Pfam" id="PF12923"/>
    </source>
</evidence>
<evidence type="ECO:0000259" key="4">
    <source>
        <dbReference type="Pfam" id="PF17799"/>
    </source>
</evidence>
<dbReference type="GO" id="GO:0006364">
    <property type="term" value="P:rRNA processing"/>
    <property type="evidence" value="ECO:0007669"/>
    <property type="project" value="TreeGrafter"/>
</dbReference>
<feature type="domain" description="Ribosomal RNA-processing protein 7 C-terminal" evidence="3">
    <location>
        <begin position="150"/>
        <end position="267"/>
    </location>
</feature>